<dbReference type="CDD" id="cd24123">
    <property type="entry name" value="ASKHA_NBD_PanK-II_Pank4"/>
    <property type="match status" value="1"/>
</dbReference>
<evidence type="ECO:0000256" key="1">
    <source>
        <dbReference type="ARBA" id="ARBA00022741"/>
    </source>
</evidence>
<dbReference type="FunCoup" id="K1V4H0">
    <property type="interactions" value="430"/>
</dbReference>
<dbReference type="eggNOG" id="KOG2201">
    <property type="taxonomic scope" value="Eukaryota"/>
</dbReference>
<feature type="region of interest" description="Disordered" evidence="4">
    <location>
        <begin position="485"/>
        <end position="599"/>
    </location>
</feature>
<dbReference type="Gene3D" id="3.30.420.40">
    <property type="match status" value="1"/>
</dbReference>
<dbReference type="OrthoDB" id="498611at2759"/>
<comment type="caution">
    <text evidence="5">The sequence shown here is derived from an EMBL/GenBank/DDBJ whole genome shotgun (WGS) entry which is preliminary data.</text>
</comment>
<dbReference type="SUPFAM" id="SSF53067">
    <property type="entry name" value="Actin-like ATPase domain"/>
    <property type="match status" value="2"/>
</dbReference>
<evidence type="ECO:0000256" key="2">
    <source>
        <dbReference type="ARBA" id="ARBA00022840"/>
    </source>
</evidence>
<feature type="compositionally biased region" description="Basic and acidic residues" evidence="4">
    <location>
        <begin position="485"/>
        <end position="499"/>
    </location>
</feature>
<gene>
    <name evidence="5" type="ORF">A1Q2_06855</name>
</gene>
<dbReference type="InterPro" id="IPR043129">
    <property type="entry name" value="ATPase_NBD"/>
</dbReference>
<dbReference type="PANTHER" id="PTHR12280:SF20">
    <property type="entry name" value="4'-PHOSPHOPANTETHEINE PHOSPHATASE"/>
    <property type="match status" value="1"/>
</dbReference>
<evidence type="ECO:0000313" key="6">
    <source>
        <dbReference type="Proteomes" id="UP000006757"/>
    </source>
</evidence>
<keyword evidence="6" id="KW-1185">Reference proteome</keyword>
<dbReference type="FunFam" id="3.30.420.40:FF:000115">
    <property type="entry name" value="Pantothenate kinase PanK"/>
    <property type="match status" value="1"/>
</dbReference>
<reference evidence="5 6" key="1">
    <citation type="journal article" date="2012" name="Eukaryot. Cell">
        <title>Genome sequence of the Trichosporon asahii environmental strain CBS 8904.</title>
        <authorList>
            <person name="Yang R.Y."/>
            <person name="Li H.T."/>
            <person name="Zhu H."/>
            <person name="Zhou G.P."/>
            <person name="Wang M."/>
            <person name="Wang L."/>
        </authorList>
    </citation>
    <scope>NUCLEOTIDE SEQUENCE [LARGE SCALE GENOMIC DNA]</scope>
    <source>
        <strain evidence="5 6">CBS 8904</strain>
    </source>
</reference>
<evidence type="ECO:0000256" key="4">
    <source>
        <dbReference type="SAM" id="MobiDB-lite"/>
    </source>
</evidence>
<dbReference type="GO" id="GO:0005829">
    <property type="term" value="C:cytosol"/>
    <property type="evidence" value="ECO:0007669"/>
    <property type="project" value="TreeGrafter"/>
</dbReference>
<keyword evidence="3" id="KW-0173">Coenzyme A biosynthesis</keyword>
<name>K1V4H0_TRIAC</name>
<dbReference type="HOGENOM" id="CLU_011154_2_1_1"/>
<protein>
    <submittedName>
        <fullName evidence="5">Pantothenate kinase</fullName>
    </submittedName>
</protein>
<dbReference type="InParanoid" id="K1V4H0"/>
<feature type="compositionally biased region" description="Low complexity" evidence="4">
    <location>
        <begin position="543"/>
        <end position="556"/>
    </location>
</feature>
<dbReference type="Gene3D" id="3.30.420.510">
    <property type="match status" value="1"/>
</dbReference>
<dbReference type="GO" id="GO:0005524">
    <property type="term" value="F:ATP binding"/>
    <property type="evidence" value="ECO:0007669"/>
    <property type="project" value="UniProtKB-KW"/>
</dbReference>
<keyword evidence="5" id="KW-0808">Transferase</keyword>
<dbReference type="STRING" id="1220162.K1V4H0"/>
<sequence length="599" mass="63992">MSLPEISIPQARNIAVDVTGAQIVQEQSPATRDSRGIYLPHYTEPVSHIAIDIGGSLAKVVYFSRSTKPVPTTPPESGCSSPFLAPAQIVSPTTPSAVLPSPEQSMLLECPTPERVRPNGALTPSLITAGRTSPPLKLLNKRKLRGRRRGSYADPLPGGVVNFARFETEKVDELIEFLKELISESAKANRVSLAKMKSMVKVMATGGGAHRFYDQLVKELGVEVRREEEMECLILGLGFVARVPEEVFWFSEELVYAVSHPEGPRTIPANELPRPSPTPPAYQVTFAAPGEEQPVFPCLVVNIGSGVSIVKVDEDGSYERVSGTSLGGGTLWGLLSMLTDASTFDEMLLLSEQGDNSAVDMLVGDIYGSDYNKIGLKSSTIASSFGKVFKHGERQKRSFKQEDIARSLLYAISNNIGHIAYMNAAKYGLDRVFFSGCFIRGHAATISTLSYAIRFWSKGTMRACFLRHEGFLGSIGAWIKNVEETNSEHGESGSEKSECETGTSPTGNGLATSPTGARPTGVGGTSPVSSARSTPKPEDGFRGAHTPASAASSGAPTPKPILTPQGSQNPLTTLGGNRCTPGGAWANGPPRTPPRTASR</sequence>
<dbReference type="Proteomes" id="UP000006757">
    <property type="component" value="Unassembled WGS sequence"/>
</dbReference>
<accession>K1V4H0</accession>
<dbReference type="AlphaFoldDB" id="K1V4H0"/>
<dbReference type="Pfam" id="PF03630">
    <property type="entry name" value="Fumble"/>
    <property type="match status" value="1"/>
</dbReference>
<organism evidence="5 6">
    <name type="scientific">Trichosporon asahii var. asahii (strain CBS 8904)</name>
    <name type="common">Yeast</name>
    <dbReference type="NCBI Taxonomy" id="1220162"/>
    <lineage>
        <taxon>Eukaryota</taxon>
        <taxon>Fungi</taxon>
        <taxon>Dikarya</taxon>
        <taxon>Basidiomycota</taxon>
        <taxon>Agaricomycotina</taxon>
        <taxon>Tremellomycetes</taxon>
        <taxon>Trichosporonales</taxon>
        <taxon>Trichosporonaceae</taxon>
        <taxon>Trichosporon</taxon>
    </lineage>
</organism>
<dbReference type="OMA" id="GGAHRFY"/>
<keyword evidence="1" id="KW-0547">Nucleotide-binding</keyword>
<dbReference type="GO" id="GO:0015937">
    <property type="term" value="P:coenzyme A biosynthetic process"/>
    <property type="evidence" value="ECO:0007669"/>
    <property type="project" value="UniProtKB-KW"/>
</dbReference>
<keyword evidence="2" id="KW-0067">ATP-binding</keyword>
<dbReference type="GO" id="GO:0004594">
    <property type="term" value="F:pantothenate kinase activity"/>
    <property type="evidence" value="ECO:0007669"/>
    <property type="project" value="TreeGrafter"/>
</dbReference>
<dbReference type="InterPro" id="IPR004567">
    <property type="entry name" value="Type_II_PanK"/>
</dbReference>
<proteinExistence type="predicted"/>
<dbReference type="NCBIfam" id="TIGR00555">
    <property type="entry name" value="panK_eukar"/>
    <property type="match status" value="1"/>
</dbReference>
<feature type="compositionally biased region" description="Polar residues" evidence="4">
    <location>
        <begin position="564"/>
        <end position="575"/>
    </location>
</feature>
<feature type="compositionally biased region" description="Polar residues" evidence="4">
    <location>
        <begin position="505"/>
        <end position="515"/>
    </location>
</feature>
<dbReference type="EMBL" id="AMBO01000379">
    <property type="protein sequence ID" value="EKC98884.1"/>
    <property type="molecule type" value="Genomic_DNA"/>
</dbReference>
<dbReference type="PANTHER" id="PTHR12280">
    <property type="entry name" value="PANTOTHENATE KINASE"/>
    <property type="match status" value="1"/>
</dbReference>
<evidence type="ECO:0000313" key="5">
    <source>
        <dbReference type="EMBL" id="EKC98884.1"/>
    </source>
</evidence>
<evidence type="ECO:0000256" key="3">
    <source>
        <dbReference type="ARBA" id="ARBA00022993"/>
    </source>
</evidence>
<dbReference type="GO" id="GO:0005634">
    <property type="term" value="C:nucleus"/>
    <property type="evidence" value="ECO:0007669"/>
    <property type="project" value="TreeGrafter"/>
</dbReference>
<keyword evidence="5" id="KW-0418">Kinase</keyword>